<dbReference type="Proteomes" id="UP000008062">
    <property type="component" value="Chromosome 6"/>
</dbReference>
<dbReference type="GO" id="GO:0051301">
    <property type="term" value="P:cell division"/>
    <property type="evidence" value="ECO:0007669"/>
    <property type="project" value="UniProtKB-KW"/>
</dbReference>
<keyword evidence="11" id="KW-1185">Reference proteome</keyword>
<protein>
    <recommendedName>
        <fullName evidence="3">Spindle assembly checkpoint component MAD1</fullName>
    </recommendedName>
</protein>
<evidence type="ECO:0000256" key="4">
    <source>
        <dbReference type="ARBA" id="ARBA00022618"/>
    </source>
</evidence>
<keyword evidence="4" id="KW-0132">Cell division</keyword>
<name>F9XCP8_ZYMTI</name>
<feature type="coiled-coil region" evidence="8">
    <location>
        <begin position="351"/>
        <end position="541"/>
    </location>
</feature>
<evidence type="ECO:0000256" key="9">
    <source>
        <dbReference type="SAM" id="MobiDB-lite"/>
    </source>
</evidence>
<dbReference type="InParanoid" id="F9XCP8"/>
<evidence type="ECO:0000256" key="1">
    <source>
        <dbReference type="ARBA" id="ARBA00004123"/>
    </source>
</evidence>
<organism evidence="10 11">
    <name type="scientific">Zymoseptoria tritici (strain CBS 115943 / IPO323)</name>
    <name type="common">Speckled leaf blotch fungus</name>
    <name type="synonym">Septoria tritici</name>
    <dbReference type="NCBI Taxonomy" id="336722"/>
    <lineage>
        <taxon>Eukaryota</taxon>
        <taxon>Fungi</taxon>
        <taxon>Dikarya</taxon>
        <taxon>Ascomycota</taxon>
        <taxon>Pezizomycotina</taxon>
        <taxon>Dothideomycetes</taxon>
        <taxon>Dothideomycetidae</taxon>
        <taxon>Mycosphaerellales</taxon>
        <taxon>Mycosphaerellaceae</taxon>
        <taxon>Zymoseptoria</taxon>
    </lineage>
</organism>
<dbReference type="EMBL" id="CM001201">
    <property type="protein sequence ID" value="EGP86926.1"/>
    <property type="molecule type" value="Genomic_DNA"/>
</dbReference>
<dbReference type="FunCoup" id="F9XCP8">
    <property type="interactions" value="253"/>
</dbReference>
<feature type="region of interest" description="Disordered" evidence="9">
    <location>
        <begin position="699"/>
        <end position="737"/>
    </location>
</feature>
<dbReference type="OMA" id="YKLDFMP"/>
<evidence type="ECO:0000256" key="6">
    <source>
        <dbReference type="ARBA" id="ARBA00023242"/>
    </source>
</evidence>
<keyword evidence="7" id="KW-0131">Cell cycle</keyword>
<dbReference type="InterPro" id="IPR008672">
    <property type="entry name" value="Mad1"/>
</dbReference>
<dbReference type="Gene3D" id="1.20.5.170">
    <property type="match status" value="1"/>
</dbReference>
<dbReference type="OrthoDB" id="331602at2759"/>
<dbReference type="eggNOG" id="KOG4593">
    <property type="taxonomic scope" value="Eukaryota"/>
</dbReference>
<dbReference type="GO" id="GO:0000776">
    <property type="term" value="C:kinetochore"/>
    <property type="evidence" value="ECO:0007669"/>
    <property type="project" value="TreeGrafter"/>
</dbReference>
<dbReference type="GO" id="GO:0072686">
    <property type="term" value="C:mitotic spindle"/>
    <property type="evidence" value="ECO:0007669"/>
    <property type="project" value="TreeGrafter"/>
</dbReference>
<reference evidence="10 11" key="1">
    <citation type="journal article" date="2011" name="PLoS Genet.">
        <title>Finished genome of the fungal wheat pathogen Mycosphaerella graminicola reveals dispensome structure, chromosome plasticity, and stealth pathogenesis.</title>
        <authorList>
            <person name="Goodwin S.B."/>
            <person name="Ben M'barek S."/>
            <person name="Dhillon B."/>
            <person name="Wittenberg A.H.J."/>
            <person name="Crane C.F."/>
            <person name="Hane J.K."/>
            <person name="Foster A.J."/>
            <person name="Van der Lee T.A.J."/>
            <person name="Grimwood J."/>
            <person name="Aerts A."/>
            <person name="Antoniw J."/>
            <person name="Bailey A."/>
            <person name="Bluhm B."/>
            <person name="Bowler J."/>
            <person name="Bristow J."/>
            <person name="van der Burgt A."/>
            <person name="Canto-Canche B."/>
            <person name="Churchill A.C.L."/>
            <person name="Conde-Ferraez L."/>
            <person name="Cools H.J."/>
            <person name="Coutinho P.M."/>
            <person name="Csukai M."/>
            <person name="Dehal P."/>
            <person name="De Wit P."/>
            <person name="Donzelli B."/>
            <person name="van de Geest H.C."/>
            <person name="van Ham R.C.H.J."/>
            <person name="Hammond-Kosack K.E."/>
            <person name="Henrissat B."/>
            <person name="Kilian A."/>
            <person name="Kobayashi A.K."/>
            <person name="Koopmann E."/>
            <person name="Kourmpetis Y."/>
            <person name="Kuzniar A."/>
            <person name="Lindquist E."/>
            <person name="Lombard V."/>
            <person name="Maliepaard C."/>
            <person name="Martins N."/>
            <person name="Mehrabi R."/>
            <person name="Nap J.P.H."/>
            <person name="Ponomarenko A."/>
            <person name="Rudd J.J."/>
            <person name="Salamov A."/>
            <person name="Schmutz J."/>
            <person name="Schouten H.J."/>
            <person name="Shapiro H."/>
            <person name="Stergiopoulos I."/>
            <person name="Torriani S.F.F."/>
            <person name="Tu H."/>
            <person name="de Vries R.P."/>
            <person name="Waalwijk C."/>
            <person name="Ware S.B."/>
            <person name="Wiebenga A."/>
            <person name="Zwiers L.-H."/>
            <person name="Oliver R.P."/>
            <person name="Grigoriev I.V."/>
            <person name="Kema G.H.J."/>
        </authorList>
    </citation>
    <scope>NUCLEOTIDE SEQUENCE [LARGE SCALE GENOMIC DNA]</scope>
    <source>
        <strain evidence="11">CBS 115943 / IPO323</strain>
    </source>
</reference>
<comment type="subcellular location">
    <subcellularLocation>
        <location evidence="1">Nucleus</location>
    </subcellularLocation>
</comment>
<dbReference type="STRING" id="336722.F9XCP8"/>
<evidence type="ECO:0000256" key="3">
    <source>
        <dbReference type="ARBA" id="ARBA00022019"/>
    </source>
</evidence>
<dbReference type="GeneID" id="13393727"/>
<dbReference type="PANTHER" id="PTHR23168:SF0">
    <property type="entry name" value="MITOTIC SPINDLE ASSEMBLY CHECKPOINT PROTEIN MAD1"/>
    <property type="match status" value="1"/>
</dbReference>
<evidence type="ECO:0000313" key="11">
    <source>
        <dbReference type="Proteomes" id="UP000008062"/>
    </source>
</evidence>
<comment type="similarity">
    <text evidence="2">Belongs to the MAD1 family.</text>
</comment>
<evidence type="ECO:0000256" key="5">
    <source>
        <dbReference type="ARBA" id="ARBA00022776"/>
    </source>
</evidence>
<dbReference type="Gene3D" id="3.30.457.60">
    <property type="match status" value="1"/>
</dbReference>
<dbReference type="GO" id="GO:0051315">
    <property type="term" value="P:attachment of mitotic spindle microtubules to kinetochore"/>
    <property type="evidence" value="ECO:0007669"/>
    <property type="project" value="TreeGrafter"/>
</dbReference>
<sequence length="963" mass="109909">MTLRKFALDYSHGCTVEELREFYRQRTGNLRREMGRSKCIRKLRKLDSEQTFRFLDLIPGASSASPALLAVNKQINSEARECLISNSTATYLPESTLFFDYGEVKYPATISRITVFLPMTLKLARCYGEQLPRKYQDWLSHVIRAHREIQTLKFVLLGDQRIPDQEMQEQILECLGPYMDDQADDRTILELVGFGNLEYMWNEERDLAKQWDVAHFRFHMRALSFVCLVASAQLRFCHCAPASRPTMARANQPTYDFLSGGEMLPPARPALRESMKQSTASRADVGTEDLRAQLRTAQYELDSIKQERELYELHQQQELREAQNRAEADYKRAVSAESARDAAVKKAEAIARDFQDTQDRAANEKLQLEKKVRSLQDDNRSLRDDLEEAKADLESQDRQGKHAFSELESKYSSLQASVEDIQQDLSGKVTALQTVQQKLVRKEAEVGELENEVLRLKAQTGDSDTLAVIKKELTEQVAYIKKLETSNREYSAEIKQFRKVQKGIEVVEEEKRALEAKVRMMDDLRKELAEAQLQKRILEDEKQGWSSYLETEAPGEDDLRYDTPEQMAKALLKERLEKLELLDKLGTIHPKLLEKDNSISKLEAEKARLMEELDTARKARTEPVIAKDTSAADAKIRARLERARNLAVKEVELLRAQVRAIEAEEAEFTPEQMDEERTKRIHELEDMLDQYRTEVATLQADLSKAEPLPAPVKSPLKRPREDDDANDERLGELRRKTRTLQGDLDKLQSRNQLLEAELKASLSQITTLKSSSRTRVLELRSNPTADVEAIKLSTLTTLRAENAALLSQLEGSGHTTKVVPVSTLDNYRNQLDDVKAQLAQAEKKTLRLKQIFSAKSLEFREAVCSILGWKLDFMPNGRVKATSILHPTSHIIGEDGEAEEMENSIVFDGENGTMKVSGGVESVFAGELRANIEFWVEGRREIPCFLAACTLDFWEKKRGTMKI</sequence>
<dbReference type="Gene3D" id="6.10.250.90">
    <property type="match status" value="1"/>
</dbReference>
<dbReference type="GO" id="GO:0007094">
    <property type="term" value="P:mitotic spindle assembly checkpoint signaling"/>
    <property type="evidence" value="ECO:0007669"/>
    <property type="project" value="InterPro"/>
</dbReference>
<dbReference type="HOGENOM" id="CLU_010064_1_0_1"/>
<proteinExistence type="inferred from homology"/>
<dbReference type="KEGG" id="ztr:MYCGRDRAFT_109742"/>
<evidence type="ECO:0000256" key="7">
    <source>
        <dbReference type="ARBA" id="ARBA00023306"/>
    </source>
</evidence>
<feature type="coiled-coil region" evidence="8">
    <location>
        <begin position="824"/>
        <end position="851"/>
    </location>
</feature>
<dbReference type="AlphaFoldDB" id="F9XCP8"/>
<keyword evidence="8" id="KW-0175">Coiled coil</keyword>
<keyword evidence="6" id="KW-0539">Nucleus</keyword>
<evidence type="ECO:0000313" key="10">
    <source>
        <dbReference type="EMBL" id="EGP86926.1"/>
    </source>
</evidence>
<keyword evidence="5" id="KW-0498">Mitosis</keyword>
<evidence type="ECO:0000256" key="8">
    <source>
        <dbReference type="SAM" id="Coils"/>
    </source>
</evidence>
<accession>F9XCP8</accession>
<evidence type="ECO:0000256" key="2">
    <source>
        <dbReference type="ARBA" id="ARBA00008029"/>
    </source>
</evidence>
<dbReference type="Pfam" id="PF05557">
    <property type="entry name" value="MAD"/>
    <property type="match status" value="1"/>
</dbReference>
<dbReference type="PANTHER" id="PTHR23168">
    <property type="entry name" value="MITOTIC SPINDLE ASSEMBLY CHECKPOINT PROTEIN MAD1 MITOTIC ARREST DEFICIENT-LIKE PROTEIN 1"/>
    <property type="match status" value="1"/>
</dbReference>
<dbReference type="RefSeq" id="XP_003851950.1">
    <property type="nucleotide sequence ID" value="XM_003851902.1"/>
</dbReference>
<dbReference type="SUPFAM" id="SSF75704">
    <property type="entry name" value="Mitotic arrest deficient-like 1, Mad1"/>
    <property type="match status" value="1"/>
</dbReference>
<gene>
    <name evidence="10" type="ORF">MYCGRDRAFT_109742</name>
</gene>
<dbReference type="GO" id="GO:0005635">
    <property type="term" value="C:nuclear envelope"/>
    <property type="evidence" value="ECO:0007669"/>
    <property type="project" value="TreeGrafter"/>
</dbReference>